<dbReference type="InterPro" id="IPR050344">
    <property type="entry name" value="Peptidase_M1_aminopeptidases"/>
</dbReference>
<feature type="transmembrane region" description="Helical" evidence="1">
    <location>
        <begin position="404"/>
        <end position="430"/>
    </location>
</feature>
<feature type="transmembrane region" description="Helical" evidence="1">
    <location>
        <begin position="18"/>
        <end position="35"/>
    </location>
</feature>
<feature type="transmembrane region" description="Helical" evidence="1">
    <location>
        <begin position="326"/>
        <end position="346"/>
    </location>
</feature>
<feature type="transmembrane region" description="Helical" evidence="1">
    <location>
        <begin position="106"/>
        <end position="131"/>
    </location>
</feature>
<protein>
    <recommendedName>
        <fullName evidence="2">Peptidase M1 membrane alanine aminopeptidase domain-containing protein</fullName>
    </recommendedName>
</protein>
<gene>
    <name evidence="3" type="ORF">HHU12_05455</name>
</gene>
<dbReference type="Proteomes" id="UP000576082">
    <property type="component" value="Unassembled WGS sequence"/>
</dbReference>
<evidence type="ECO:0000256" key="1">
    <source>
        <dbReference type="SAM" id="Phobius"/>
    </source>
</evidence>
<dbReference type="GO" id="GO:0043171">
    <property type="term" value="P:peptide catabolic process"/>
    <property type="evidence" value="ECO:0007669"/>
    <property type="project" value="TreeGrafter"/>
</dbReference>
<keyword evidence="4" id="KW-1185">Reference proteome</keyword>
<name>A0A7X9P0P8_9BACT</name>
<sequence length="1191" mass="136948">MFKEFYGREVRAALKQPMIYVFTILLGLLAFGAVSNDSIVVGGSIGNIQRNSPHIIMKMGLVFSLLGLFIATAFFNNAALRDFNNNFDDILFTTPIKKKDYFMGRFLGAFTLAILPFIGIYIGFILATFIAPAMGWVDPEKMGPVSMAGFMANYFLAIIPNIFIAGVIIFSVASIFRSTAISFSGTMLLFLGYSVALSFSSDLENEVLSAMLDPLGLSAFKLDSKYFTPQEKNTLTPAFNSFITYNRMIWLLVSFVLLRVFYGFFSFEKKTGRIKKKKEEVSQKEEVFFNKPTTYSHFSQFTDFAQCYSFTRIHLKNIISNNTFKILLLFSFVQLIAILFEGYEYMGLQSYPVTYMVVEDIQNSTMIFLMIIMVYYSGDLLWEDRDNHLNEVIDASPHSSYVSLFAKFFAINISIFIIYFSLSLLGILYQLGSGFTDINIDAYILSYALNIMPMIATWTAVNILIHTLVNHKFIGFGLSIIMMFALEFTLSALDISSRMLNIASAPSIMFSDISGYGPSFISSIWFNLYWTLFGIIVLLITGLLSNRGTSHSLLKRIQIIPRKMDTNFIGATGTLFIVWVSIASFIYYNTQVLNPYKTADENELLQVKYEQKYKRYEGINTPKIVDVEYNVNIFPEERNIYTVSNLKVVNESEESIDTLMYSYNDDWEIQFEIQNAVEVLHDKELGVKQFVLQRPLQKNDSLEIVIHANYITKGFKNGGESNMILENGTFFNNLVFLPFFGYNASLELRDRFKRKEHNLPKRNRMPLLHDHCGPECEQNYLSNGQSDWVTIETTISTSSDQIAIAPGSLTKQWTKDNRNFYTYKVDHKSQNFVSFNSGKYEVAKRQWKDVSMEVYYDQKHSVNVEKMLMAIENSLDYYTENFGPYYLKQARIIEFPRYENFAQAFPGTMPYSESFGFIANLEDEEKNNVVDAIIAHEMAHQWWAHQEVGANVQGGTLLTESLAEYSSLMVMKKASNNDDIKMRNFLKYDYDRYLKGRGSEREKELPLKEVEDQMYLHYGKGSIIMYALQDFIGEDSVNAALKSFLTEFKYKAPPYPTSNDFLRHLQPKVPDSLQYLIGDWFEDITLYDYRIKEASLSEIDSNSYEVSLQVEAKKIKADSIGNEVNVPVKEWVEIGFYQDNDEKELFYTEKVFLQNESQTIQIKLDKKPVKAAIDPKRLYVERVINDNSKKL</sequence>
<dbReference type="Pfam" id="PF01433">
    <property type="entry name" value="Peptidase_M1"/>
    <property type="match status" value="1"/>
</dbReference>
<dbReference type="GO" id="GO:0016020">
    <property type="term" value="C:membrane"/>
    <property type="evidence" value="ECO:0007669"/>
    <property type="project" value="TreeGrafter"/>
</dbReference>
<dbReference type="GO" id="GO:0042277">
    <property type="term" value="F:peptide binding"/>
    <property type="evidence" value="ECO:0007669"/>
    <property type="project" value="TreeGrafter"/>
</dbReference>
<evidence type="ECO:0000313" key="4">
    <source>
        <dbReference type="Proteomes" id="UP000576082"/>
    </source>
</evidence>
<dbReference type="InterPro" id="IPR014782">
    <property type="entry name" value="Peptidase_M1_dom"/>
</dbReference>
<organism evidence="3 4">
    <name type="scientific">Flammeovirga aprica JL-4</name>
    <dbReference type="NCBI Taxonomy" id="694437"/>
    <lineage>
        <taxon>Bacteria</taxon>
        <taxon>Pseudomonadati</taxon>
        <taxon>Bacteroidota</taxon>
        <taxon>Cytophagia</taxon>
        <taxon>Cytophagales</taxon>
        <taxon>Flammeovirgaceae</taxon>
        <taxon>Flammeovirga</taxon>
    </lineage>
</organism>
<keyword evidence="1" id="KW-0472">Membrane</keyword>
<dbReference type="GO" id="GO:0070006">
    <property type="term" value="F:metalloaminopeptidase activity"/>
    <property type="evidence" value="ECO:0007669"/>
    <property type="project" value="TreeGrafter"/>
</dbReference>
<keyword evidence="1" id="KW-0812">Transmembrane</keyword>
<feature type="transmembrane region" description="Helical" evidence="1">
    <location>
        <begin position="248"/>
        <end position="267"/>
    </location>
</feature>
<dbReference type="RefSeq" id="WP_169655730.1">
    <property type="nucleotide sequence ID" value="NZ_JABANE010000010.1"/>
</dbReference>
<feature type="transmembrane region" description="Helical" evidence="1">
    <location>
        <begin position="473"/>
        <end position="493"/>
    </location>
</feature>
<evidence type="ECO:0000313" key="3">
    <source>
        <dbReference type="EMBL" id="NME67404.1"/>
    </source>
</evidence>
<feature type="transmembrane region" description="Helical" evidence="1">
    <location>
        <begin position="151"/>
        <end position="173"/>
    </location>
</feature>
<evidence type="ECO:0000259" key="2">
    <source>
        <dbReference type="Pfam" id="PF01433"/>
    </source>
</evidence>
<dbReference type="AlphaFoldDB" id="A0A7X9P0P8"/>
<feature type="transmembrane region" description="Helical" evidence="1">
    <location>
        <begin position="524"/>
        <end position="545"/>
    </location>
</feature>
<feature type="transmembrane region" description="Helical" evidence="1">
    <location>
        <begin position="566"/>
        <end position="588"/>
    </location>
</feature>
<feature type="transmembrane region" description="Helical" evidence="1">
    <location>
        <begin position="366"/>
        <end position="383"/>
    </location>
</feature>
<dbReference type="GO" id="GO:0005737">
    <property type="term" value="C:cytoplasm"/>
    <property type="evidence" value="ECO:0007669"/>
    <property type="project" value="TreeGrafter"/>
</dbReference>
<dbReference type="InterPro" id="IPR027268">
    <property type="entry name" value="Peptidase_M4/M1_CTD_sf"/>
</dbReference>
<dbReference type="PANTHER" id="PTHR11533:SF174">
    <property type="entry name" value="PUROMYCIN-SENSITIVE AMINOPEPTIDASE-RELATED"/>
    <property type="match status" value="1"/>
</dbReference>
<dbReference type="EMBL" id="JABANE010000010">
    <property type="protein sequence ID" value="NME67404.1"/>
    <property type="molecule type" value="Genomic_DNA"/>
</dbReference>
<comment type="caution">
    <text evidence="3">The sequence shown here is derived from an EMBL/GenBank/DDBJ whole genome shotgun (WGS) entry which is preliminary data.</text>
</comment>
<dbReference type="PANTHER" id="PTHR11533">
    <property type="entry name" value="PROTEASE M1 ZINC METALLOPROTEASE"/>
    <property type="match status" value="1"/>
</dbReference>
<dbReference type="SUPFAM" id="SSF55486">
    <property type="entry name" value="Metalloproteases ('zincins'), catalytic domain"/>
    <property type="match status" value="1"/>
</dbReference>
<feature type="transmembrane region" description="Helical" evidence="1">
    <location>
        <begin position="442"/>
        <end position="461"/>
    </location>
</feature>
<dbReference type="GO" id="GO:0008270">
    <property type="term" value="F:zinc ion binding"/>
    <property type="evidence" value="ECO:0007669"/>
    <property type="project" value="InterPro"/>
</dbReference>
<feature type="domain" description="Peptidase M1 membrane alanine aminopeptidase" evidence="2">
    <location>
        <begin position="873"/>
        <end position="1078"/>
    </location>
</feature>
<feature type="transmembrane region" description="Helical" evidence="1">
    <location>
        <begin position="55"/>
        <end position="75"/>
    </location>
</feature>
<feature type="transmembrane region" description="Helical" evidence="1">
    <location>
        <begin position="180"/>
        <end position="199"/>
    </location>
</feature>
<dbReference type="GO" id="GO:0005615">
    <property type="term" value="C:extracellular space"/>
    <property type="evidence" value="ECO:0007669"/>
    <property type="project" value="TreeGrafter"/>
</dbReference>
<proteinExistence type="predicted"/>
<reference evidence="3 4" key="1">
    <citation type="submission" date="2020-04" db="EMBL/GenBank/DDBJ databases">
        <title>Flammeovirga sp. SR4, a novel species isolated from seawater.</title>
        <authorList>
            <person name="Wang X."/>
        </authorList>
    </citation>
    <scope>NUCLEOTIDE SEQUENCE [LARGE SCALE GENOMIC DNA]</scope>
    <source>
        <strain evidence="3 4">ATCC 23126</strain>
    </source>
</reference>
<accession>A0A7X9P0P8</accession>
<keyword evidence="1" id="KW-1133">Transmembrane helix</keyword>
<dbReference type="Gene3D" id="1.10.390.10">
    <property type="entry name" value="Neutral Protease Domain 2"/>
    <property type="match status" value="1"/>
</dbReference>